<dbReference type="InterPro" id="IPR050557">
    <property type="entry name" value="RTX_toxin/Mannuronan_C5-epim"/>
</dbReference>
<evidence type="ECO:0000256" key="9">
    <source>
        <dbReference type="SAM" id="SignalP"/>
    </source>
</evidence>
<evidence type="ECO:0000256" key="3">
    <source>
        <dbReference type="ARBA" id="ARBA00022525"/>
    </source>
</evidence>
<feature type="signal peptide" evidence="9">
    <location>
        <begin position="1"/>
        <end position="30"/>
    </location>
</feature>
<organism evidence="10 11">
    <name type="scientific">Actinoplanes sichuanensis</name>
    <dbReference type="NCBI Taxonomy" id="512349"/>
    <lineage>
        <taxon>Bacteria</taxon>
        <taxon>Bacillati</taxon>
        <taxon>Actinomycetota</taxon>
        <taxon>Actinomycetes</taxon>
        <taxon>Micromonosporales</taxon>
        <taxon>Micromonosporaceae</taxon>
        <taxon>Actinoplanes</taxon>
    </lineage>
</organism>
<reference evidence="11" key="1">
    <citation type="journal article" date="2019" name="Int. J. Syst. Evol. Microbiol.">
        <title>The Global Catalogue of Microorganisms (GCM) 10K type strain sequencing project: providing services to taxonomists for standard genome sequencing and annotation.</title>
        <authorList>
            <consortium name="The Broad Institute Genomics Platform"/>
            <consortium name="The Broad Institute Genome Sequencing Center for Infectious Disease"/>
            <person name="Wu L."/>
            <person name="Ma J."/>
        </authorList>
    </citation>
    <scope>NUCLEOTIDE SEQUENCE [LARGE SCALE GENOMIC DNA]</scope>
    <source>
        <strain evidence="11">CCM 7526</strain>
    </source>
</reference>
<dbReference type="InterPro" id="IPR001343">
    <property type="entry name" value="Hemolysn_Ca-bd"/>
</dbReference>
<dbReference type="PROSITE" id="PS00330">
    <property type="entry name" value="HEMOLYSIN_CALCIUM"/>
    <property type="match status" value="2"/>
</dbReference>
<feature type="compositionally biased region" description="Basic and acidic residues" evidence="8">
    <location>
        <begin position="186"/>
        <end position="198"/>
    </location>
</feature>
<dbReference type="PRINTS" id="PR01488">
    <property type="entry name" value="RTXTOXINA"/>
</dbReference>
<dbReference type="Proteomes" id="UP001597183">
    <property type="component" value="Unassembled WGS sequence"/>
</dbReference>
<evidence type="ECO:0000256" key="6">
    <source>
        <dbReference type="ARBA" id="ARBA00023026"/>
    </source>
</evidence>
<dbReference type="Pfam" id="PF00353">
    <property type="entry name" value="HemolysinCabind"/>
    <property type="match status" value="5"/>
</dbReference>
<keyword evidence="6" id="KW-0843">Virulence</keyword>
<feature type="chain" id="PRO_5046322450" evidence="9">
    <location>
        <begin position="31"/>
        <end position="342"/>
    </location>
</feature>
<comment type="caution">
    <text evidence="10">The sequence shown here is derived from an EMBL/GenBank/DDBJ whole genome shotgun (WGS) entry which is preliminary data.</text>
</comment>
<gene>
    <name evidence="10" type="ORF">ACFQ5G_13870</name>
</gene>
<evidence type="ECO:0000256" key="5">
    <source>
        <dbReference type="ARBA" id="ARBA00022737"/>
    </source>
</evidence>
<evidence type="ECO:0000313" key="10">
    <source>
        <dbReference type="EMBL" id="MFD1366436.1"/>
    </source>
</evidence>
<keyword evidence="5" id="KW-0677">Repeat</keyword>
<evidence type="ECO:0000256" key="7">
    <source>
        <dbReference type="ARBA" id="ARBA00023136"/>
    </source>
</evidence>
<name>A0ABW4A6Q4_9ACTN</name>
<dbReference type="PANTHER" id="PTHR38340">
    <property type="entry name" value="S-LAYER PROTEIN"/>
    <property type="match status" value="1"/>
</dbReference>
<keyword evidence="3" id="KW-0964">Secreted</keyword>
<proteinExistence type="predicted"/>
<comment type="subcellular location">
    <subcellularLocation>
        <location evidence="1">Membrane</location>
    </subcellularLocation>
    <subcellularLocation>
        <location evidence="2">Secreted</location>
    </subcellularLocation>
</comment>
<protein>
    <submittedName>
        <fullName evidence="10">Calcium-binding protein</fullName>
    </submittedName>
</protein>
<evidence type="ECO:0000256" key="4">
    <source>
        <dbReference type="ARBA" id="ARBA00022656"/>
    </source>
</evidence>
<dbReference type="PANTHER" id="PTHR38340:SF1">
    <property type="entry name" value="S-LAYER PROTEIN"/>
    <property type="match status" value="1"/>
</dbReference>
<evidence type="ECO:0000256" key="1">
    <source>
        <dbReference type="ARBA" id="ARBA00004370"/>
    </source>
</evidence>
<dbReference type="EMBL" id="JBHTMK010000018">
    <property type="protein sequence ID" value="MFD1366436.1"/>
    <property type="molecule type" value="Genomic_DNA"/>
</dbReference>
<keyword evidence="7" id="KW-0472">Membrane</keyword>
<feature type="region of interest" description="Disordered" evidence="8">
    <location>
        <begin position="174"/>
        <end position="218"/>
    </location>
</feature>
<dbReference type="InterPro" id="IPR018511">
    <property type="entry name" value="Hemolysin-typ_Ca-bd_CS"/>
</dbReference>
<keyword evidence="4" id="KW-0800">Toxin</keyword>
<dbReference type="InterPro" id="IPR003995">
    <property type="entry name" value="RTX_toxin_determinant-A"/>
</dbReference>
<evidence type="ECO:0000256" key="8">
    <source>
        <dbReference type="SAM" id="MobiDB-lite"/>
    </source>
</evidence>
<evidence type="ECO:0000313" key="11">
    <source>
        <dbReference type="Proteomes" id="UP001597183"/>
    </source>
</evidence>
<dbReference type="Gene3D" id="2.150.10.10">
    <property type="entry name" value="Serralysin-like metalloprotease, C-terminal"/>
    <property type="match status" value="2"/>
</dbReference>
<dbReference type="RefSeq" id="WP_317793196.1">
    <property type="nucleotide sequence ID" value="NZ_AP028461.1"/>
</dbReference>
<accession>A0ABW4A6Q4</accession>
<keyword evidence="9" id="KW-0732">Signal</keyword>
<keyword evidence="11" id="KW-1185">Reference proteome</keyword>
<sequence>MSTYVWLRRIGASLLTTTATVGAFALPAEAAATGVAYVRFRDAGQPVDLVFTAGAGKRNSVVITRSGRTITVDDRVTLRAGTGCKQVKGDKTRVRCTISQDIRILDVTLGSGHDKATNRTGLSMRAAGGSGNDDLVGGSVYDSLWGGTGKDRIWGNGGSDYLAGQSGDDVIAGGAGNDNIAGGAGSDREYGGAGHDGHNQGGEPSGADADLIDGGTGNDMVTYGARTRAVSVDSDSGRKDDGRKGEGDTVLAIEEIFGGDGDDRLDGTKGPDRLYGLGGDDILNGHWHNDVLNGGSGVDHLYGEGGYDTLNGQQDGVVDYLDGGDYDDDCIQNTDVESLFDC</sequence>
<dbReference type="InterPro" id="IPR011049">
    <property type="entry name" value="Serralysin-like_metalloprot_C"/>
</dbReference>
<evidence type="ECO:0000256" key="2">
    <source>
        <dbReference type="ARBA" id="ARBA00004613"/>
    </source>
</evidence>
<dbReference type="SUPFAM" id="SSF51120">
    <property type="entry name" value="beta-Roll"/>
    <property type="match status" value="2"/>
</dbReference>
<dbReference type="PRINTS" id="PR00313">
    <property type="entry name" value="CABNDNGRPT"/>
</dbReference>